<feature type="region of interest" description="Disordered" evidence="6">
    <location>
        <begin position="100"/>
        <end position="131"/>
    </location>
</feature>
<dbReference type="InterPro" id="IPR051929">
    <property type="entry name" value="VirAsm_ModProt"/>
</dbReference>
<dbReference type="PROSITE" id="PS50249">
    <property type="entry name" value="MPN"/>
    <property type="match status" value="1"/>
</dbReference>
<keyword evidence="2" id="KW-0479">Metal-binding</keyword>
<dbReference type="GO" id="GO:0000502">
    <property type="term" value="C:proteasome complex"/>
    <property type="evidence" value="ECO:0007669"/>
    <property type="project" value="UniProtKB-KW"/>
</dbReference>
<accession>A0ABU1J2P6</accession>
<keyword evidence="8" id="KW-0808">Transferase</keyword>
<evidence type="ECO:0000313" key="9">
    <source>
        <dbReference type="Proteomes" id="UP001185028"/>
    </source>
</evidence>
<dbReference type="EMBL" id="JAVDQH010000012">
    <property type="protein sequence ID" value="MDR6245227.1"/>
    <property type="molecule type" value="Genomic_DNA"/>
</dbReference>
<keyword evidence="9" id="KW-1185">Reference proteome</keyword>
<dbReference type="Proteomes" id="UP001185028">
    <property type="component" value="Unassembled WGS sequence"/>
</dbReference>
<reference evidence="8 9" key="1">
    <citation type="submission" date="2023-07" db="EMBL/GenBank/DDBJ databases">
        <title>Genomic Encyclopedia of Type Strains, Phase IV (KMG-IV): sequencing the most valuable type-strain genomes for metagenomic binning, comparative biology and taxonomic classification.</title>
        <authorList>
            <person name="Goeker M."/>
        </authorList>
    </citation>
    <scope>NUCLEOTIDE SEQUENCE [LARGE SCALE GENOMIC DNA]</scope>
    <source>
        <strain evidence="8 9">DSM 22170</strain>
    </source>
</reference>
<gene>
    <name evidence="8" type="ORF">JOC58_003126</name>
</gene>
<evidence type="ECO:0000256" key="2">
    <source>
        <dbReference type="ARBA" id="ARBA00022723"/>
    </source>
</evidence>
<dbReference type="Gene3D" id="3.40.140.10">
    <property type="entry name" value="Cytidine Deaminase, domain 2"/>
    <property type="match status" value="1"/>
</dbReference>
<evidence type="ECO:0000313" key="8">
    <source>
        <dbReference type="EMBL" id="MDR6245227.1"/>
    </source>
</evidence>
<name>A0ABU1J2P6_9BACL</name>
<evidence type="ECO:0000259" key="7">
    <source>
        <dbReference type="PROSITE" id="PS50249"/>
    </source>
</evidence>
<evidence type="ECO:0000256" key="1">
    <source>
        <dbReference type="ARBA" id="ARBA00022670"/>
    </source>
</evidence>
<dbReference type="InterPro" id="IPR037518">
    <property type="entry name" value="MPN"/>
</dbReference>
<evidence type="ECO:0000256" key="3">
    <source>
        <dbReference type="ARBA" id="ARBA00022801"/>
    </source>
</evidence>
<keyword evidence="5" id="KW-0482">Metalloprotease</keyword>
<keyword evidence="8" id="KW-0647">Proteasome</keyword>
<dbReference type="GO" id="GO:0016740">
    <property type="term" value="F:transferase activity"/>
    <property type="evidence" value="ECO:0007669"/>
    <property type="project" value="UniProtKB-KW"/>
</dbReference>
<evidence type="ECO:0000256" key="4">
    <source>
        <dbReference type="ARBA" id="ARBA00022833"/>
    </source>
</evidence>
<evidence type="ECO:0000256" key="5">
    <source>
        <dbReference type="ARBA" id="ARBA00023049"/>
    </source>
</evidence>
<sequence>MRSAPAHEVCGILLGTKTTTGTQLHSYRRLHNVSLNPAHHFQLDPAEWIHCCYNEPNLVGLFHSHPHTAPLPSQEDLERLPDFASMISVYLIGTLSIASSEPEQDHPQTYPKPSSSNQTPYAPTHPSDHHSEPIRAYNIIQHSPERIATNPTHSSLQYDLTPIQLLQK</sequence>
<keyword evidence="1" id="KW-0645">Protease</keyword>
<protein>
    <submittedName>
        <fullName evidence="8">Proteasome lid subunit RPN8/RPN11</fullName>
    </submittedName>
</protein>
<dbReference type="InterPro" id="IPR028090">
    <property type="entry name" value="JAB_dom_prok"/>
</dbReference>
<dbReference type="SUPFAM" id="SSF102712">
    <property type="entry name" value="JAB1/MPN domain"/>
    <property type="match status" value="1"/>
</dbReference>
<feature type="domain" description="MPN" evidence="7">
    <location>
        <begin position="1"/>
        <end position="122"/>
    </location>
</feature>
<dbReference type="Pfam" id="PF14464">
    <property type="entry name" value="Prok-JAB"/>
    <property type="match status" value="1"/>
</dbReference>
<evidence type="ECO:0000256" key="6">
    <source>
        <dbReference type="SAM" id="MobiDB-lite"/>
    </source>
</evidence>
<keyword evidence="4" id="KW-0862">Zinc</keyword>
<proteinExistence type="predicted"/>
<comment type="caution">
    <text evidence="8">The sequence shown here is derived from an EMBL/GenBank/DDBJ whole genome shotgun (WGS) entry which is preliminary data.</text>
</comment>
<keyword evidence="3" id="KW-0378">Hydrolase</keyword>
<feature type="compositionally biased region" description="Polar residues" evidence="6">
    <location>
        <begin position="111"/>
        <end position="121"/>
    </location>
</feature>
<dbReference type="PANTHER" id="PTHR34858">
    <property type="entry name" value="CYSO-CYSTEINE PEPTIDASE"/>
    <property type="match status" value="1"/>
</dbReference>
<organism evidence="8 9">
    <name type="scientific">Paenibacillus hunanensis</name>
    <dbReference type="NCBI Taxonomy" id="539262"/>
    <lineage>
        <taxon>Bacteria</taxon>
        <taxon>Bacillati</taxon>
        <taxon>Bacillota</taxon>
        <taxon>Bacilli</taxon>
        <taxon>Bacillales</taxon>
        <taxon>Paenibacillaceae</taxon>
        <taxon>Paenibacillus</taxon>
    </lineage>
</organism>
<dbReference type="PANTHER" id="PTHR34858:SF1">
    <property type="entry name" value="CYSO-CYSTEINE PEPTIDASE"/>
    <property type="match status" value="1"/>
</dbReference>